<protein>
    <submittedName>
        <fullName evidence="5">Glycosyltransferase family 4 protein</fullName>
    </submittedName>
</protein>
<feature type="domain" description="Glycosyltransferase subfamily 4-like N-terminal" evidence="3">
    <location>
        <begin position="20"/>
        <end position="180"/>
    </location>
</feature>
<gene>
    <name evidence="5" type="ORF">G5B91_00485</name>
    <name evidence="4" type="ORF">I5I61_21745</name>
</gene>
<dbReference type="GO" id="GO:0009103">
    <property type="term" value="P:lipopolysaccharide biosynthetic process"/>
    <property type="evidence" value="ECO:0007669"/>
    <property type="project" value="TreeGrafter"/>
</dbReference>
<organism evidence="5 6">
    <name type="scientific">Pseudomonas nitroreducens</name>
    <dbReference type="NCBI Taxonomy" id="46680"/>
    <lineage>
        <taxon>Bacteria</taxon>
        <taxon>Pseudomonadati</taxon>
        <taxon>Pseudomonadota</taxon>
        <taxon>Gammaproteobacteria</taxon>
        <taxon>Pseudomonadales</taxon>
        <taxon>Pseudomonadaceae</taxon>
        <taxon>Pseudomonas</taxon>
    </lineage>
</organism>
<dbReference type="EMBL" id="CP049140">
    <property type="protein sequence ID" value="QIE84825.1"/>
    <property type="molecule type" value="Genomic_DNA"/>
</dbReference>
<dbReference type="InterPro" id="IPR028098">
    <property type="entry name" value="Glyco_trans_4-like_N"/>
</dbReference>
<dbReference type="Proteomes" id="UP000501063">
    <property type="component" value="Chromosome"/>
</dbReference>
<keyword evidence="1 5" id="KW-0808">Transferase</keyword>
<dbReference type="FunFam" id="3.40.50.2000:FF:000119">
    <property type="entry name" value="Glycosyl transferase group 1"/>
    <property type="match status" value="1"/>
</dbReference>
<reference evidence="5 6" key="1">
    <citation type="submission" date="2020-02" db="EMBL/GenBank/DDBJ databases">
        <title>Integrative conjugative elements (ICEs) and plasmids drive adaptation of Pseudomonas nitroreducens strain HBP1 to wastewater environment.</title>
        <authorList>
            <person name="Sentchilo V."/>
            <person name="Carraro N."/>
            <person name="Bertelli C."/>
            <person name="van der Meer J.R."/>
        </authorList>
    </citation>
    <scope>NUCLEOTIDE SEQUENCE [LARGE SCALE GENOMIC DNA]</scope>
    <source>
        <strain evidence="5 6">HBP1</strain>
    </source>
</reference>
<dbReference type="RefSeq" id="WP_038803462.1">
    <property type="nucleotide sequence ID" value="NZ_CP049140.1"/>
</dbReference>
<dbReference type="Gene3D" id="3.40.50.2000">
    <property type="entry name" value="Glycogen Phosphorylase B"/>
    <property type="match status" value="2"/>
</dbReference>
<evidence type="ECO:0000256" key="1">
    <source>
        <dbReference type="ARBA" id="ARBA00022679"/>
    </source>
</evidence>
<dbReference type="Pfam" id="PF00534">
    <property type="entry name" value="Glycos_transf_1"/>
    <property type="match status" value="1"/>
</dbReference>
<evidence type="ECO:0000313" key="5">
    <source>
        <dbReference type="EMBL" id="QIE84825.1"/>
    </source>
</evidence>
<dbReference type="KEGG" id="pnt:G5B91_00485"/>
<name>A0A6G6INW1_PSENT</name>
<proteinExistence type="predicted"/>
<reference evidence="4 7" key="2">
    <citation type="submission" date="2020-11" db="EMBL/GenBank/DDBJ databases">
        <title>Enhanced detection system for hospital associated transmission using whole genome sequencing surveillance.</title>
        <authorList>
            <person name="Harrison L.H."/>
            <person name="Van Tyne D."/>
            <person name="Marsh J.W."/>
            <person name="Griffith M.P."/>
            <person name="Snyder D.J."/>
            <person name="Cooper V.S."/>
            <person name="Mustapha M."/>
        </authorList>
    </citation>
    <scope>NUCLEOTIDE SEQUENCE [LARGE SCALE GENOMIC DNA]</scope>
    <source>
        <strain evidence="4 7">PSA00705</strain>
    </source>
</reference>
<evidence type="ECO:0000313" key="7">
    <source>
        <dbReference type="Proteomes" id="UP000608450"/>
    </source>
</evidence>
<dbReference type="GO" id="GO:0016757">
    <property type="term" value="F:glycosyltransferase activity"/>
    <property type="evidence" value="ECO:0007669"/>
    <property type="project" value="InterPro"/>
</dbReference>
<dbReference type="Proteomes" id="UP000608450">
    <property type="component" value="Unassembled WGS sequence"/>
</dbReference>
<dbReference type="PANTHER" id="PTHR46401">
    <property type="entry name" value="GLYCOSYLTRANSFERASE WBBK-RELATED"/>
    <property type="match status" value="1"/>
</dbReference>
<dbReference type="CDD" id="cd03809">
    <property type="entry name" value="GT4_MtfB-like"/>
    <property type="match status" value="1"/>
</dbReference>
<dbReference type="SUPFAM" id="SSF53756">
    <property type="entry name" value="UDP-Glycosyltransferase/glycogen phosphorylase"/>
    <property type="match status" value="1"/>
</dbReference>
<dbReference type="EMBL" id="JADTFC010000064">
    <property type="protein sequence ID" value="MBG6290087.1"/>
    <property type="molecule type" value="Genomic_DNA"/>
</dbReference>
<sequence length="379" mass="42431">MRSVPRVVLNASILLAPQAGIGRYVGELSRALQQRTDVHLSFTYGLRHGPQLPAQGLSHYSLLRDLAKRLLPSPYQAKRWVERRTLRRALDEQNADLYHEPSLWPQRVDRPMVFTLHDLTHVHYPQTQPADRLRAIEKSLDHALGNARRILCVSESTAQQAMQHYGLNRERLCVTPLGVSAHFRPCSADQSLPTLQPLGLRHRKFLLCVGTLEPRKNLELVFQAVQHLPSSFLEHCPLVLAGARGWGEIPLSLAQLERKGHLIRTGYLEREPLHLLMGSARTLLFPSLYEGFGLPILEAMASGTPVITSNCSSMPEVGGEAAVYIDPTQPEQLAEAILRLHEDDALWATLQLAGLKRAGEFSWERTAELTMSAYRAALS</sequence>
<dbReference type="Pfam" id="PF13439">
    <property type="entry name" value="Glyco_transf_4"/>
    <property type="match status" value="1"/>
</dbReference>
<dbReference type="InterPro" id="IPR001296">
    <property type="entry name" value="Glyco_trans_1"/>
</dbReference>
<keyword evidence="7" id="KW-1185">Reference proteome</keyword>
<evidence type="ECO:0000259" key="2">
    <source>
        <dbReference type="Pfam" id="PF00534"/>
    </source>
</evidence>
<evidence type="ECO:0000313" key="4">
    <source>
        <dbReference type="EMBL" id="MBG6290087.1"/>
    </source>
</evidence>
<dbReference type="PANTHER" id="PTHR46401:SF2">
    <property type="entry name" value="GLYCOSYLTRANSFERASE WBBK-RELATED"/>
    <property type="match status" value="1"/>
</dbReference>
<dbReference type="AlphaFoldDB" id="A0A6G6INW1"/>
<evidence type="ECO:0000259" key="3">
    <source>
        <dbReference type="Pfam" id="PF13439"/>
    </source>
</evidence>
<accession>A0A6G6INW1</accession>
<evidence type="ECO:0000313" key="6">
    <source>
        <dbReference type="Proteomes" id="UP000501063"/>
    </source>
</evidence>
<feature type="domain" description="Glycosyl transferase family 1" evidence="2">
    <location>
        <begin position="203"/>
        <end position="344"/>
    </location>
</feature>